<name>A0AAN7ZTX3_9PEZI</name>
<dbReference type="PRINTS" id="PR00793">
    <property type="entry name" value="PROAMNOPTASE"/>
</dbReference>
<accession>A0AAN7ZTX3</accession>
<sequence>MAGELQDVRMSDGVVLKAKIIGNDSTKVLLLAPHGGPGLSTYKEPEAAYSAFSDKFRILLFDARGSGQSDKKGPLTHARWVDDMEELRQWADADKMILIGGSHAGFLTLEYALTYPEHLHAIIVGDTAAQMSHWGLMNAVKTALVDPRTKDLVDPEQVLRMMSGRLRDFDDLATGFGTISALYAAPPDLKAQSETDVDAVLQTTMFPVLETCNAAMGYCLSRYDVRDRLHEIRIPTMVYVGRHDWITPPSVGKAVADGILGAKFVVYEKSGHFAALEEKTKFRADVLQFLQESGVPGRC</sequence>
<dbReference type="InterPro" id="IPR002410">
    <property type="entry name" value="Peptidase_S33"/>
</dbReference>
<dbReference type="Pfam" id="PF00561">
    <property type="entry name" value="Abhydrolase_1"/>
    <property type="match status" value="2"/>
</dbReference>
<feature type="domain" description="AB hydrolase-1" evidence="3">
    <location>
        <begin position="29"/>
        <end position="127"/>
    </location>
</feature>
<dbReference type="GO" id="GO:0016020">
    <property type="term" value="C:membrane"/>
    <property type="evidence" value="ECO:0007669"/>
    <property type="project" value="TreeGrafter"/>
</dbReference>
<reference evidence="4" key="1">
    <citation type="submission" date="2023-08" db="EMBL/GenBank/DDBJ databases">
        <title>Black Yeasts Isolated from many extreme environments.</title>
        <authorList>
            <person name="Coleine C."/>
            <person name="Stajich J.E."/>
            <person name="Selbmann L."/>
        </authorList>
    </citation>
    <scope>NUCLEOTIDE SEQUENCE</scope>
    <source>
        <strain evidence="4">CCFEE 5810</strain>
    </source>
</reference>
<dbReference type="InterPro" id="IPR000073">
    <property type="entry name" value="AB_hydrolase_1"/>
</dbReference>
<dbReference type="SUPFAM" id="SSF53474">
    <property type="entry name" value="alpha/beta-Hydrolases"/>
    <property type="match status" value="1"/>
</dbReference>
<keyword evidence="2" id="KW-0378">Hydrolase</keyword>
<dbReference type="EMBL" id="JAVRQU010000008">
    <property type="protein sequence ID" value="KAK5699577.1"/>
    <property type="molecule type" value="Genomic_DNA"/>
</dbReference>
<evidence type="ECO:0000256" key="1">
    <source>
        <dbReference type="ARBA" id="ARBA00010088"/>
    </source>
</evidence>
<comment type="similarity">
    <text evidence="1">Belongs to the peptidase S33 family.</text>
</comment>
<evidence type="ECO:0000313" key="5">
    <source>
        <dbReference type="Proteomes" id="UP001310594"/>
    </source>
</evidence>
<organism evidence="4 5">
    <name type="scientific">Elasticomyces elasticus</name>
    <dbReference type="NCBI Taxonomy" id="574655"/>
    <lineage>
        <taxon>Eukaryota</taxon>
        <taxon>Fungi</taxon>
        <taxon>Dikarya</taxon>
        <taxon>Ascomycota</taxon>
        <taxon>Pezizomycotina</taxon>
        <taxon>Dothideomycetes</taxon>
        <taxon>Dothideomycetidae</taxon>
        <taxon>Mycosphaerellales</taxon>
        <taxon>Teratosphaeriaceae</taxon>
        <taxon>Elasticomyces</taxon>
    </lineage>
</organism>
<dbReference type="InterPro" id="IPR029058">
    <property type="entry name" value="AB_hydrolase_fold"/>
</dbReference>
<comment type="caution">
    <text evidence="4">The sequence shown here is derived from an EMBL/GenBank/DDBJ whole genome shotgun (WGS) entry which is preliminary data.</text>
</comment>
<protein>
    <recommendedName>
        <fullName evidence="3">AB hydrolase-1 domain-containing protein</fullName>
    </recommendedName>
</protein>
<proteinExistence type="inferred from homology"/>
<evidence type="ECO:0000259" key="3">
    <source>
        <dbReference type="Pfam" id="PF00561"/>
    </source>
</evidence>
<gene>
    <name evidence="4" type="ORF">LTR97_005706</name>
</gene>
<dbReference type="Proteomes" id="UP001310594">
    <property type="component" value="Unassembled WGS sequence"/>
</dbReference>
<feature type="domain" description="AB hydrolase-1" evidence="3">
    <location>
        <begin position="224"/>
        <end position="278"/>
    </location>
</feature>
<dbReference type="AlphaFoldDB" id="A0AAN7ZTX3"/>
<dbReference type="GO" id="GO:0006508">
    <property type="term" value="P:proteolysis"/>
    <property type="evidence" value="ECO:0007669"/>
    <property type="project" value="InterPro"/>
</dbReference>
<dbReference type="PRINTS" id="PR00111">
    <property type="entry name" value="ABHYDROLASE"/>
</dbReference>
<dbReference type="PANTHER" id="PTHR43798">
    <property type="entry name" value="MONOACYLGLYCEROL LIPASE"/>
    <property type="match status" value="1"/>
</dbReference>
<evidence type="ECO:0000313" key="4">
    <source>
        <dbReference type="EMBL" id="KAK5699577.1"/>
    </source>
</evidence>
<dbReference type="GO" id="GO:0008233">
    <property type="term" value="F:peptidase activity"/>
    <property type="evidence" value="ECO:0007669"/>
    <property type="project" value="InterPro"/>
</dbReference>
<evidence type="ECO:0000256" key="2">
    <source>
        <dbReference type="ARBA" id="ARBA00022801"/>
    </source>
</evidence>
<dbReference type="InterPro" id="IPR050266">
    <property type="entry name" value="AB_hydrolase_sf"/>
</dbReference>
<dbReference type="PANTHER" id="PTHR43798:SF31">
    <property type="entry name" value="AB HYDROLASE SUPERFAMILY PROTEIN YCLE"/>
    <property type="match status" value="1"/>
</dbReference>
<dbReference type="Gene3D" id="3.40.50.1820">
    <property type="entry name" value="alpha/beta hydrolase"/>
    <property type="match status" value="1"/>
</dbReference>